<dbReference type="PROSITE" id="PS51782">
    <property type="entry name" value="LYSM"/>
    <property type="match status" value="1"/>
</dbReference>
<dbReference type="CDD" id="cd00118">
    <property type="entry name" value="LysM"/>
    <property type="match status" value="1"/>
</dbReference>
<feature type="domain" description="LysM" evidence="3">
    <location>
        <begin position="2"/>
        <end position="47"/>
    </location>
</feature>
<dbReference type="InterPro" id="IPR001387">
    <property type="entry name" value="Cro/C1-type_HTH"/>
</dbReference>
<dbReference type="PROSITE" id="PS50943">
    <property type="entry name" value="HTH_CROC1"/>
    <property type="match status" value="1"/>
</dbReference>
<evidence type="ECO:0000259" key="3">
    <source>
        <dbReference type="PROSITE" id="PS51782"/>
    </source>
</evidence>
<dbReference type="RefSeq" id="WP_151679291.1">
    <property type="nucleotide sequence ID" value="NZ_BKZQ01000004.1"/>
</dbReference>
<dbReference type="SMART" id="SM00257">
    <property type="entry name" value="LysM"/>
    <property type="match status" value="1"/>
</dbReference>
<keyword evidence="5" id="KW-1185">Reference proteome</keyword>
<dbReference type="EMBL" id="BKZQ01000004">
    <property type="protein sequence ID" value="GER69156.1"/>
    <property type="molecule type" value="Genomic_DNA"/>
</dbReference>
<dbReference type="SUPFAM" id="SSF54106">
    <property type="entry name" value="LysM domain"/>
    <property type="match status" value="1"/>
</dbReference>
<evidence type="ECO:0000256" key="1">
    <source>
        <dbReference type="SAM" id="MobiDB-lite"/>
    </source>
</evidence>
<feature type="region of interest" description="Disordered" evidence="1">
    <location>
        <begin position="324"/>
        <end position="345"/>
    </location>
</feature>
<name>A0A5J4J2G5_9BACI</name>
<dbReference type="Gene3D" id="3.10.350.10">
    <property type="entry name" value="LysM domain"/>
    <property type="match status" value="1"/>
</dbReference>
<feature type="domain" description="HTH cro/C1-type" evidence="2">
    <location>
        <begin position="10"/>
        <end position="26"/>
    </location>
</feature>
<dbReference type="InterPro" id="IPR018392">
    <property type="entry name" value="LysM"/>
</dbReference>
<sequence>MKIHIVQKGDTLWKIAKKYGVDFDELKKMNAQLSNPEMIMPGMKIKIPTTGGTVKKEMHTGMKEAPIAVHPYQQIPQPKLPVQKEMPIQKEAPKAVPHKEMPVKEKVVEKKETIYKPIMPQPVVPEIDIHNYYVTNMAEIETHTQAPPQPQPVYHHHESESSSSSGHYTMPVQEECYEMYAPIYPCPMPIQDCGCGGPVMQHGFAPYPYSYAAPFQGVPYQMPVMAPMPGYPTQQAPVWQQPQTLAPSHEWEEESSSSSYPYGHHMQGSTMQNPSAQPYWGMQGPVYGANPESSAYMPQYAPQPQNFPGYAQYPYQPYAMPQPYSYGMPAPQQYDRNPDASGEED</sequence>
<gene>
    <name evidence="4" type="primary">safA</name>
    <name evidence="4" type="ORF">BpJC7_04590</name>
</gene>
<dbReference type="InterPro" id="IPR036779">
    <property type="entry name" value="LysM_dom_sf"/>
</dbReference>
<organism evidence="4 5">
    <name type="scientific">Weizmannia acidilactici</name>
    <dbReference type="NCBI Taxonomy" id="2607726"/>
    <lineage>
        <taxon>Bacteria</taxon>
        <taxon>Bacillati</taxon>
        <taxon>Bacillota</taxon>
        <taxon>Bacilli</taxon>
        <taxon>Bacillales</taxon>
        <taxon>Bacillaceae</taxon>
        <taxon>Heyndrickxia</taxon>
    </lineage>
</organism>
<reference evidence="4 5" key="1">
    <citation type="submission" date="2019-09" db="EMBL/GenBank/DDBJ databases">
        <title>Draft genome sequence of Bacillus sp. JC-7.</title>
        <authorList>
            <person name="Tanaka N."/>
            <person name="Shiwa Y."/>
            <person name="Fujita N."/>
            <person name="Tanasupawat S."/>
        </authorList>
    </citation>
    <scope>NUCLEOTIDE SEQUENCE [LARGE SCALE GENOMIC DNA]</scope>
    <source>
        <strain evidence="4 5">JC-7</strain>
    </source>
</reference>
<proteinExistence type="predicted"/>
<dbReference type="NCBIfam" id="TIGR02899">
    <property type="entry name" value="spore_safA"/>
    <property type="match status" value="1"/>
</dbReference>
<dbReference type="InterPro" id="IPR014248">
    <property type="entry name" value="Spore_coat_assembly_SafA"/>
</dbReference>
<evidence type="ECO:0000313" key="5">
    <source>
        <dbReference type="Proteomes" id="UP000391919"/>
    </source>
</evidence>
<comment type="caution">
    <text evidence="4">The sequence shown here is derived from an EMBL/GenBank/DDBJ whole genome shotgun (WGS) entry which is preliminary data.</text>
</comment>
<dbReference type="Pfam" id="PF01476">
    <property type="entry name" value="LysM"/>
    <property type="match status" value="1"/>
</dbReference>
<feature type="region of interest" description="Disordered" evidence="1">
    <location>
        <begin position="145"/>
        <end position="166"/>
    </location>
</feature>
<dbReference type="AlphaFoldDB" id="A0A5J4J2G5"/>
<protein>
    <submittedName>
        <fullName evidence="4">SpoIVD-associated factor A</fullName>
    </submittedName>
</protein>
<evidence type="ECO:0000313" key="4">
    <source>
        <dbReference type="EMBL" id="GER69156.1"/>
    </source>
</evidence>
<accession>A0A5J4J2G5</accession>
<dbReference type="Proteomes" id="UP000391919">
    <property type="component" value="Unassembled WGS sequence"/>
</dbReference>
<evidence type="ECO:0000259" key="2">
    <source>
        <dbReference type="PROSITE" id="PS50943"/>
    </source>
</evidence>